<sequence length="179" mass="21151">MLMLNIGCGDVCFDGWVNIDLDSKAADLNIDVRDGLPYEDNSIDYIYSEHFIEHLTVNEGIYFFEEVFRVLKKGGVMRVATPSLKSVVMQYLSDDWKDQEWIKKHGYEYLQTRAEMINLSFRAWGHKYLYDEEELKRRLIEAGFNCNNIFQKELNDSEFKDFCDKETRQESDLIIEVTK</sequence>
<dbReference type="CDD" id="cd02440">
    <property type="entry name" value="AdoMet_MTases"/>
    <property type="match status" value="1"/>
</dbReference>
<evidence type="ECO:0000313" key="3">
    <source>
        <dbReference type="Proteomes" id="UP000010880"/>
    </source>
</evidence>
<dbReference type="OrthoDB" id="9772751at2"/>
<keyword evidence="3" id="KW-1185">Reference proteome</keyword>
<dbReference type="SUPFAM" id="SSF53335">
    <property type="entry name" value="S-adenosyl-L-methionine-dependent methyltransferases"/>
    <property type="match status" value="1"/>
</dbReference>
<dbReference type="STRING" id="748449.Halha_2259"/>
<dbReference type="GO" id="GO:0008757">
    <property type="term" value="F:S-adenosylmethionine-dependent methyltransferase activity"/>
    <property type="evidence" value="ECO:0007669"/>
    <property type="project" value="InterPro"/>
</dbReference>
<gene>
    <name evidence="2" type="ordered locus">Halha_2259</name>
</gene>
<dbReference type="RefSeq" id="WP_015327847.1">
    <property type="nucleotide sequence ID" value="NC_019978.1"/>
</dbReference>
<evidence type="ECO:0000259" key="1">
    <source>
        <dbReference type="Pfam" id="PF08241"/>
    </source>
</evidence>
<reference evidence="3" key="1">
    <citation type="submission" date="2012-02" db="EMBL/GenBank/DDBJ databases">
        <title>The complete genome of Halobacteroides halobius DSM 5150.</title>
        <authorList>
            <person name="Lucas S."/>
            <person name="Copeland A."/>
            <person name="Lapidus A."/>
            <person name="Glavina del Rio T."/>
            <person name="Dalin E."/>
            <person name="Tice H."/>
            <person name="Bruce D."/>
            <person name="Goodwin L."/>
            <person name="Pitluck S."/>
            <person name="Peters L."/>
            <person name="Mikhailova N."/>
            <person name="Gu W."/>
            <person name="Kyrpides N."/>
            <person name="Mavromatis K."/>
            <person name="Ivanova N."/>
            <person name="Brettin T."/>
            <person name="Detter J.C."/>
            <person name="Han C."/>
            <person name="Larimer F."/>
            <person name="Land M."/>
            <person name="Hauser L."/>
            <person name="Markowitz V."/>
            <person name="Cheng J.-F."/>
            <person name="Hugenholtz P."/>
            <person name="Woyke T."/>
            <person name="Wu D."/>
            <person name="Tindall B."/>
            <person name="Pomrenke H."/>
            <person name="Brambilla E."/>
            <person name="Klenk H.-P."/>
            <person name="Eisen J.A."/>
        </authorList>
    </citation>
    <scope>NUCLEOTIDE SEQUENCE [LARGE SCALE GENOMIC DNA]</scope>
    <source>
        <strain evidence="3">ATCC 35273 / DSM 5150 / MD-1</strain>
    </source>
</reference>
<dbReference type="HOGENOM" id="CLU_1501489_0_0_9"/>
<dbReference type="InterPro" id="IPR013216">
    <property type="entry name" value="Methyltransf_11"/>
</dbReference>
<dbReference type="KEGG" id="hhl:Halha_2259"/>
<organism evidence="2 3">
    <name type="scientific">Halobacteroides halobius (strain ATCC 35273 / DSM 5150 / MD-1)</name>
    <dbReference type="NCBI Taxonomy" id="748449"/>
    <lineage>
        <taxon>Bacteria</taxon>
        <taxon>Bacillati</taxon>
        <taxon>Bacillota</taxon>
        <taxon>Clostridia</taxon>
        <taxon>Halanaerobiales</taxon>
        <taxon>Halobacteroidaceae</taxon>
        <taxon>Halobacteroides</taxon>
    </lineage>
</organism>
<proteinExistence type="predicted"/>
<dbReference type="Proteomes" id="UP000010880">
    <property type="component" value="Chromosome"/>
</dbReference>
<feature type="domain" description="Methyltransferase type 11" evidence="1">
    <location>
        <begin position="30"/>
        <end position="77"/>
    </location>
</feature>
<dbReference type="EMBL" id="CP003359">
    <property type="protein sequence ID" value="AGB42133.1"/>
    <property type="molecule type" value="Genomic_DNA"/>
</dbReference>
<dbReference type="Pfam" id="PF08241">
    <property type="entry name" value="Methyltransf_11"/>
    <property type="match status" value="1"/>
</dbReference>
<accession>L0KDG4</accession>
<evidence type="ECO:0000313" key="2">
    <source>
        <dbReference type="EMBL" id="AGB42133.1"/>
    </source>
</evidence>
<protein>
    <recommendedName>
        <fullName evidence="1">Methyltransferase type 11 domain-containing protein</fullName>
    </recommendedName>
</protein>
<name>L0KDG4_HALHC</name>
<dbReference type="eggNOG" id="COG4627">
    <property type="taxonomic scope" value="Bacteria"/>
</dbReference>
<dbReference type="InterPro" id="IPR029063">
    <property type="entry name" value="SAM-dependent_MTases_sf"/>
</dbReference>
<dbReference type="Gene3D" id="3.40.50.150">
    <property type="entry name" value="Vaccinia Virus protein VP39"/>
    <property type="match status" value="1"/>
</dbReference>
<dbReference type="AlphaFoldDB" id="L0KDG4"/>